<evidence type="ECO:0000313" key="1">
    <source>
        <dbReference type="Ensembl" id="ENSPEMP00000030082.1"/>
    </source>
</evidence>
<dbReference type="AlphaFoldDB" id="A0A8C8W193"/>
<protein>
    <submittedName>
        <fullName evidence="1">Uncharacterized protein</fullName>
    </submittedName>
</protein>
<reference evidence="1 2" key="1">
    <citation type="submission" date="2018-10" db="EMBL/GenBank/DDBJ databases">
        <title>Improved assembly of the deer mouse Peromyscus maniculatus genome.</title>
        <authorList>
            <person name="Lassance J.-M."/>
            <person name="Hoekstra H.E."/>
        </authorList>
    </citation>
    <scope>NUCLEOTIDE SEQUENCE [LARGE SCALE GENOMIC DNA]</scope>
</reference>
<proteinExistence type="predicted"/>
<evidence type="ECO:0000313" key="2">
    <source>
        <dbReference type="Proteomes" id="UP000694547"/>
    </source>
</evidence>
<keyword evidence="2" id="KW-1185">Reference proteome</keyword>
<dbReference type="Proteomes" id="UP000694547">
    <property type="component" value="Chromosome 17"/>
</dbReference>
<sequence length="34" mass="4071">IIDTIRRAIGTHLKNNRKFRKSRRTRQLLGKLIP</sequence>
<name>A0A8C8W193_PERMB</name>
<reference evidence="1" key="3">
    <citation type="submission" date="2025-09" db="UniProtKB">
        <authorList>
            <consortium name="Ensembl"/>
        </authorList>
    </citation>
    <scope>IDENTIFICATION</scope>
</reference>
<accession>A0A8C8W193</accession>
<organism evidence="1 2">
    <name type="scientific">Peromyscus maniculatus bairdii</name>
    <name type="common">Prairie deer mouse</name>
    <dbReference type="NCBI Taxonomy" id="230844"/>
    <lineage>
        <taxon>Eukaryota</taxon>
        <taxon>Metazoa</taxon>
        <taxon>Chordata</taxon>
        <taxon>Craniata</taxon>
        <taxon>Vertebrata</taxon>
        <taxon>Euteleostomi</taxon>
        <taxon>Mammalia</taxon>
        <taxon>Eutheria</taxon>
        <taxon>Euarchontoglires</taxon>
        <taxon>Glires</taxon>
        <taxon>Rodentia</taxon>
        <taxon>Myomorpha</taxon>
        <taxon>Muroidea</taxon>
        <taxon>Cricetidae</taxon>
        <taxon>Neotominae</taxon>
        <taxon>Peromyscus</taxon>
    </lineage>
</organism>
<reference evidence="1" key="2">
    <citation type="submission" date="2025-08" db="UniProtKB">
        <authorList>
            <consortium name="Ensembl"/>
        </authorList>
    </citation>
    <scope>IDENTIFICATION</scope>
</reference>
<dbReference type="Ensembl" id="ENSPEMT00000034854.1">
    <property type="protein sequence ID" value="ENSPEMP00000030082.1"/>
    <property type="gene ID" value="ENSPEMG00000029665.1"/>
</dbReference>